<dbReference type="InterPro" id="IPR036388">
    <property type="entry name" value="WH-like_DNA-bd_sf"/>
</dbReference>
<dbReference type="SUPFAM" id="SSF52058">
    <property type="entry name" value="L domain-like"/>
    <property type="match status" value="1"/>
</dbReference>
<evidence type="ECO:0000256" key="3">
    <source>
        <dbReference type="ARBA" id="ARBA00022821"/>
    </source>
</evidence>
<evidence type="ECO:0000259" key="4">
    <source>
        <dbReference type="Pfam" id="PF00931"/>
    </source>
</evidence>
<keyword evidence="9" id="KW-1185">Reference proteome</keyword>
<dbReference type="Pfam" id="PF23598">
    <property type="entry name" value="LRR_14"/>
    <property type="match status" value="1"/>
</dbReference>
<evidence type="ECO:0000259" key="5">
    <source>
        <dbReference type="Pfam" id="PF18052"/>
    </source>
</evidence>
<name>A0A7N2M8Q3_QUELO</name>
<dbReference type="Pfam" id="PF18052">
    <property type="entry name" value="Rx_N"/>
    <property type="match status" value="1"/>
</dbReference>
<dbReference type="AlphaFoldDB" id="A0A7N2M8Q3"/>
<feature type="domain" description="Disease resistance R13L4/SHOC-2-like LRR" evidence="7">
    <location>
        <begin position="577"/>
        <end position="889"/>
    </location>
</feature>
<evidence type="ECO:0000313" key="9">
    <source>
        <dbReference type="Proteomes" id="UP000594261"/>
    </source>
</evidence>
<dbReference type="InterPro" id="IPR058922">
    <property type="entry name" value="WHD_DRP"/>
</dbReference>
<accession>A0A7N2M8Q3</accession>
<gene>
    <name evidence="8" type="primary">LOC115955433</name>
</gene>
<evidence type="ECO:0000259" key="6">
    <source>
        <dbReference type="Pfam" id="PF23559"/>
    </source>
</evidence>
<dbReference type="Gene3D" id="3.80.10.10">
    <property type="entry name" value="Ribonuclease Inhibitor"/>
    <property type="match status" value="1"/>
</dbReference>
<protein>
    <recommendedName>
        <fullName evidence="10">Disease resistance protein RPM1-like</fullName>
    </recommendedName>
</protein>
<dbReference type="PRINTS" id="PR00364">
    <property type="entry name" value="DISEASERSIST"/>
</dbReference>
<dbReference type="FunFam" id="1.10.10.10:FF:000322">
    <property type="entry name" value="Probable disease resistance protein At1g63360"/>
    <property type="match status" value="1"/>
</dbReference>
<dbReference type="FunFam" id="3.40.50.300:FF:001091">
    <property type="entry name" value="Probable disease resistance protein At1g61300"/>
    <property type="match status" value="1"/>
</dbReference>
<dbReference type="InterPro" id="IPR044974">
    <property type="entry name" value="Disease_R_plants"/>
</dbReference>
<dbReference type="GO" id="GO:0098542">
    <property type="term" value="P:defense response to other organism"/>
    <property type="evidence" value="ECO:0007669"/>
    <property type="project" value="TreeGrafter"/>
</dbReference>
<evidence type="ECO:0000256" key="2">
    <source>
        <dbReference type="ARBA" id="ARBA00022741"/>
    </source>
</evidence>
<feature type="domain" description="Disease resistance protein winged helix" evidence="6">
    <location>
        <begin position="443"/>
        <end position="514"/>
    </location>
</feature>
<dbReference type="RefSeq" id="XP_030929419.1">
    <property type="nucleotide sequence ID" value="XM_031073559.1"/>
</dbReference>
<dbReference type="PANTHER" id="PTHR23155">
    <property type="entry name" value="DISEASE RESISTANCE PROTEIN RP"/>
    <property type="match status" value="1"/>
</dbReference>
<proteinExistence type="predicted"/>
<dbReference type="GeneID" id="115955433"/>
<dbReference type="EMBL" id="LRBV02000008">
    <property type="status" value="NOT_ANNOTATED_CDS"/>
    <property type="molecule type" value="Genomic_DNA"/>
</dbReference>
<dbReference type="InterPro" id="IPR032675">
    <property type="entry name" value="LRR_dom_sf"/>
</dbReference>
<dbReference type="Gene3D" id="1.20.5.4130">
    <property type="match status" value="1"/>
</dbReference>
<dbReference type="InterPro" id="IPR041118">
    <property type="entry name" value="Rx_N"/>
</dbReference>
<dbReference type="Gene3D" id="3.40.50.300">
    <property type="entry name" value="P-loop containing nucleotide triphosphate hydrolases"/>
    <property type="match status" value="1"/>
</dbReference>
<dbReference type="Gene3D" id="1.10.10.10">
    <property type="entry name" value="Winged helix-like DNA-binding domain superfamily/Winged helix DNA-binding domain"/>
    <property type="match status" value="1"/>
</dbReference>
<dbReference type="Gene3D" id="1.10.8.430">
    <property type="entry name" value="Helical domain of apoptotic protease-activating factors"/>
    <property type="match status" value="1"/>
</dbReference>
<sequence>MVEAAISALTEKLISLLSEEATATLLRDIHEEVADIKDELESIQSFLKDEDARAAAEDMSEGVKTWVKQVKEVAFRMDVFMDEYLLEMAQHHPHRLQGFSGFLHKSARLISMLKPHHETATKIQKIKASVQKIKARSERYGFQSTGQGSSSGTRNVRWQDPRKDSLYLEDTDLVGIESSRNELIGWLVEGQPHRIVISVVGMGGLGKTTLAKKIYDHQMVRIHFECYAWISVSQSYNIQDLLRSIIKQFRDAREELPMPGIDTMDEQSLVSKLRDYLRLKTYVVIFDDVWQIDFWEGIKHALLDNNKGGRIMITTRNREVASFCKKSSHVHVFELQPLTPDEAWELFCKRAFQFEFGGHCPPILEKLSQDIVEKCKGLPLAIVAMGVLLSTKDKTVFEWQNLHDSVGFELGRNPHLTGVDKILSLSYEDLPCHLKSCLLYIGMYPEDYSISCIKLIRQWIAEGFVKELEGKTFEEVAQEYLTELIHRSLVQVSYVDISGKVRKCRLHDILREVILRKMKNLSFCHVLSKQESHFEGLTRRMSIDGVSYVVLKEFENTHIHSLLFFNLDEFPKSFMSTFVANFKLLKVMDFEDALLDCIPEDVGSLFHLRYLSLRNTKVKILPKSIGKLQNLETLDLKQSLISDIPIEINNLRKLRHLIAYNLDFKKDNSLTLGKGVKIQKGFGCLKNLQKLYHVELNHGGVDLTKELGKLEQLRKLGVKNLSKETMTALCASVENMNHLRSLDVTLISEDEIVDLKFISSPPKFLQSLQIKGRLEKLPEWISELQHLVKLKILWSRLNDDPLKVLQNLPNLRELMISRQAYNGEHLHFKVEGFPKLKWLWIRHLNALHSLLIDEGTLPVLEFFSIGHCLELKEVPSGIQHLKNLKKLGFWGMPKEFEESLDPEQGLHYWIVKHVPVIILFHKARTGYYGYDNHNLCSKHLAGLRGQRQTFNQDEFRCWG</sequence>
<dbReference type="EnsemblPlants" id="QL08p002477:mrna">
    <property type="protein sequence ID" value="QL08p002477:mrna:CDS:2"/>
    <property type="gene ID" value="QL08p002477"/>
</dbReference>
<dbReference type="Gramene" id="QL08p002477:mrna">
    <property type="protein sequence ID" value="QL08p002477:mrna:CDS:2"/>
    <property type="gene ID" value="QL08p002477"/>
</dbReference>
<dbReference type="Proteomes" id="UP000594261">
    <property type="component" value="Chromosome 8"/>
</dbReference>
<dbReference type="InterPro" id="IPR038005">
    <property type="entry name" value="RX-like_CC"/>
</dbReference>
<dbReference type="InterPro" id="IPR042197">
    <property type="entry name" value="Apaf_helical"/>
</dbReference>
<dbReference type="InParanoid" id="A0A7N2M8Q3"/>
<feature type="domain" description="NB-ARC" evidence="4">
    <location>
        <begin position="177"/>
        <end position="353"/>
    </location>
</feature>
<dbReference type="SUPFAM" id="SSF52540">
    <property type="entry name" value="P-loop containing nucleoside triphosphate hydrolases"/>
    <property type="match status" value="1"/>
</dbReference>
<dbReference type="InterPro" id="IPR055414">
    <property type="entry name" value="LRR_R13L4/SHOC2-like"/>
</dbReference>
<dbReference type="CDD" id="cd14798">
    <property type="entry name" value="RX-CC_like"/>
    <property type="match status" value="1"/>
</dbReference>
<dbReference type="Pfam" id="PF00931">
    <property type="entry name" value="NB-ARC"/>
    <property type="match status" value="1"/>
</dbReference>
<evidence type="ECO:0000313" key="8">
    <source>
        <dbReference type="EnsemblPlants" id="QL08p002477:mrna:CDS:2"/>
    </source>
</evidence>
<keyword evidence="3" id="KW-0611">Plant defense</keyword>
<evidence type="ECO:0008006" key="10">
    <source>
        <dbReference type="Google" id="ProtNLM"/>
    </source>
</evidence>
<dbReference type="OMA" id="HIVEANH"/>
<feature type="domain" description="Disease resistance N-terminal" evidence="5">
    <location>
        <begin position="5"/>
        <end position="93"/>
    </location>
</feature>
<dbReference type="InterPro" id="IPR027417">
    <property type="entry name" value="P-loop_NTPase"/>
</dbReference>
<dbReference type="PANTHER" id="PTHR23155:SF1052">
    <property type="entry name" value="DISEASE RESISTANCE PROTEIN RPM1"/>
    <property type="match status" value="1"/>
</dbReference>
<dbReference type="GO" id="GO:0043531">
    <property type="term" value="F:ADP binding"/>
    <property type="evidence" value="ECO:0007669"/>
    <property type="project" value="InterPro"/>
</dbReference>
<keyword evidence="1" id="KW-0677">Repeat</keyword>
<dbReference type="KEGG" id="qlo:115955433"/>
<reference evidence="8" key="2">
    <citation type="submission" date="2021-01" db="UniProtKB">
        <authorList>
            <consortium name="EnsemblPlants"/>
        </authorList>
    </citation>
    <scope>IDENTIFICATION</scope>
</reference>
<evidence type="ECO:0000259" key="7">
    <source>
        <dbReference type="Pfam" id="PF23598"/>
    </source>
</evidence>
<evidence type="ECO:0000256" key="1">
    <source>
        <dbReference type="ARBA" id="ARBA00022737"/>
    </source>
</evidence>
<dbReference type="Pfam" id="PF23559">
    <property type="entry name" value="WHD_DRP"/>
    <property type="match status" value="1"/>
</dbReference>
<dbReference type="OrthoDB" id="598235at2759"/>
<dbReference type="InterPro" id="IPR002182">
    <property type="entry name" value="NB-ARC"/>
</dbReference>
<organism evidence="8 9">
    <name type="scientific">Quercus lobata</name>
    <name type="common">Valley oak</name>
    <dbReference type="NCBI Taxonomy" id="97700"/>
    <lineage>
        <taxon>Eukaryota</taxon>
        <taxon>Viridiplantae</taxon>
        <taxon>Streptophyta</taxon>
        <taxon>Embryophyta</taxon>
        <taxon>Tracheophyta</taxon>
        <taxon>Spermatophyta</taxon>
        <taxon>Magnoliopsida</taxon>
        <taxon>eudicotyledons</taxon>
        <taxon>Gunneridae</taxon>
        <taxon>Pentapetalae</taxon>
        <taxon>rosids</taxon>
        <taxon>fabids</taxon>
        <taxon>Fagales</taxon>
        <taxon>Fagaceae</taxon>
        <taxon>Quercus</taxon>
    </lineage>
</organism>
<reference evidence="8 9" key="1">
    <citation type="journal article" date="2016" name="G3 (Bethesda)">
        <title>First Draft Assembly and Annotation of the Genome of a California Endemic Oak Quercus lobata Nee (Fagaceae).</title>
        <authorList>
            <person name="Sork V.L."/>
            <person name="Fitz-Gibbon S.T."/>
            <person name="Puiu D."/>
            <person name="Crepeau M."/>
            <person name="Gugger P.F."/>
            <person name="Sherman R."/>
            <person name="Stevens K."/>
            <person name="Langley C.H."/>
            <person name="Pellegrini M."/>
            <person name="Salzberg S.L."/>
        </authorList>
    </citation>
    <scope>NUCLEOTIDE SEQUENCE [LARGE SCALE GENOMIC DNA]</scope>
    <source>
        <strain evidence="8 9">cv. SW786</strain>
    </source>
</reference>
<keyword evidence="2" id="KW-0547">Nucleotide-binding</keyword>